<dbReference type="CDD" id="cd04171">
    <property type="entry name" value="SelB"/>
    <property type="match status" value="1"/>
</dbReference>
<evidence type="ECO:0000256" key="1">
    <source>
        <dbReference type="ARBA" id="ARBA00004496"/>
    </source>
</evidence>
<evidence type="ECO:0000256" key="4">
    <source>
        <dbReference type="ARBA" id="ARBA00023134"/>
    </source>
</evidence>
<protein>
    <submittedName>
        <fullName evidence="6">Selenocysteine-specific translation elongation factor</fullName>
    </submittedName>
</protein>
<evidence type="ECO:0000313" key="7">
    <source>
        <dbReference type="Proteomes" id="UP001484097"/>
    </source>
</evidence>
<dbReference type="InterPro" id="IPR036388">
    <property type="entry name" value="WH-like_DNA-bd_sf"/>
</dbReference>
<dbReference type="RefSeq" id="WP_347920550.1">
    <property type="nucleotide sequence ID" value="NZ_JBDXMX010000003.1"/>
</dbReference>
<dbReference type="Pfam" id="PF25461">
    <property type="entry name" value="Beta-barrel_SelB"/>
    <property type="match status" value="1"/>
</dbReference>
<dbReference type="PANTHER" id="PTHR43721:SF22">
    <property type="entry name" value="ELONGATION FACTOR TU, MITOCHONDRIAL"/>
    <property type="match status" value="1"/>
</dbReference>
<name>A0ABV0IIG0_9MICC</name>
<dbReference type="Gene3D" id="1.10.10.2770">
    <property type="match status" value="1"/>
</dbReference>
<dbReference type="PROSITE" id="PS51722">
    <property type="entry name" value="G_TR_2"/>
    <property type="match status" value="1"/>
</dbReference>
<dbReference type="SUPFAM" id="SSF46785">
    <property type="entry name" value="Winged helix' DNA-binding domain"/>
    <property type="match status" value="1"/>
</dbReference>
<dbReference type="GO" id="GO:0003746">
    <property type="term" value="F:translation elongation factor activity"/>
    <property type="evidence" value="ECO:0007669"/>
    <property type="project" value="UniProtKB-KW"/>
</dbReference>
<keyword evidence="7" id="KW-1185">Reference proteome</keyword>
<dbReference type="SUPFAM" id="SSF52540">
    <property type="entry name" value="P-loop containing nucleoside triphosphate hydrolases"/>
    <property type="match status" value="1"/>
</dbReference>
<keyword evidence="3" id="KW-0648">Protein biosynthesis</keyword>
<dbReference type="Gene3D" id="1.10.10.10">
    <property type="entry name" value="Winged helix-like DNA-binding domain superfamily/Winged helix DNA-binding domain"/>
    <property type="match status" value="1"/>
</dbReference>
<dbReference type="EMBL" id="JBDXMX010000003">
    <property type="protein sequence ID" value="MEO9247936.1"/>
    <property type="molecule type" value="Genomic_DNA"/>
</dbReference>
<gene>
    <name evidence="6" type="primary">selB</name>
    <name evidence="6" type="ORF">ABDK96_09610</name>
</gene>
<keyword evidence="4" id="KW-0342">GTP-binding</keyword>
<evidence type="ECO:0000256" key="3">
    <source>
        <dbReference type="ARBA" id="ARBA00022917"/>
    </source>
</evidence>
<comment type="subcellular location">
    <subcellularLocation>
        <location evidence="1">Cytoplasm</location>
    </subcellularLocation>
</comment>
<proteinExistence type="predicted"/>
<dbReference type="InterPro" id="IPR004535">
    <property type="entry name" value="Transl_elong_SelB"/>
</dbReference>
<dbReference type="InterPro" id="IPR050055">
    <property type="entry name" value="EF-Tu_GTPase"/>
</dbReference>
<evidence type="ECO:0000256" key="2">
    <source>
        <dbReference type="ARBA" id="ARBA00022490"/>
    </source>
</evidence>
<dbReference type="Gene3D" id="3.40.50.300">
    <property type="entry name" value="P-loop containing nucleotide triphosphate hydrolases"/>
    <property type="match status" value="1"/>
</dbReference>
<organism evidence="6 7">
    <name type="scientific">Citricoccus nitrophenolicus</name>
    <dbReference type="NCBI Taxonomy" id="863575"/>
    <lineage>
        <taxon>Bacteria</taxon>
        <taxon>Bacillati</taxon>
        <taxon>Actinomycetota</taxon>
        <taxon>Actinomycetes</taxon>
        <taxon>Micrococcales</taxon>
        <taxon>Micrococcaceae</taxon>
        <taxon>Citricoccus</taxon>
    </lineage>
</organism>
<dbReference type="InterPro" id="IPR027417">
    <property type="entry name" value="P-loop_NTPase"/>
</dbReference>
<comment type="caution">
    <text evidence="6">The sequence shown here is derived from an EMBL/GenBank/DDBJ whole genome shotgun (WGS) entry which is preliminary data.</text>
</comment>
<dbReference type="InterPro" id="IPR009000">
    <property type="entry name" value="Transl_B-barrel_sf"/>
</dbReference>
<sequence length="621" mass="65353">MYVIATAGHVDHGKSTLVRALTGMEPDRWAEEKRRGLTIDLGFAWTVLPSGRDVAFVDVPGHERFLGNMLAGLGPAPAVCFVVAADEGWQAQSGDHRDALAALGLHHGIIVVTKADRAPDRVDAVLAQTRAELAGTGLATAPAVVVSAVTGAGLDGGDGLREQLDHVLAGLPAPHASGRVRFWVDRSFTVRGAGAVVTGTLTAGTLAEDDRLEVLGEGGPRSVTVRALHSRNEPQSSVGPTRRVAVNLRGVPAESIHRGDALVTPGAWPLAETVDVRRSSGAGLDEAPGHLLVHVGTATVSAHVRPFSARHARLTLDRALPLVPGDRLVLRDPGSRSVFGGAQVLDVDPPALGRRGDGARHAAYLETVPEGGSARLEVLRRGAVRVGFLRRLGLVGAEAGGAATEGKAGSTEREPEEIRILGEWWVHGPVLRGWAERLATAVEELATRDPLARGVSRGAAADLWGTGARPGDLTAMRDDALVDAVVAEAGLELEGGYIRRPGHRAGLGPAEEAVAAVEARLARHPFDAPEGDDLTALELGPKALAAAERAGRILRLGDVVLLPTAPARAMRELARLEQPFTTSQARQALDTSRRVAIPLLEHLDARGWTRRVDGSHREVVR</sequence>
<dbReference type="Pfam" id="PF00009">
    <property type="entry name" value="GTP_EFTU"/>
    <property type="match status" value="1"/>
</dbReference>
<feature type="domain" description="Tr-type G" evidence="5">
    <location>
        <begin position="1"/>
        <end position="175"/>
    </location>
</feature>
<dbReference type="NCBIfam" id="TIGR00475">
    <property type="entry name" value="selB"/>
    <property type="match status" value="1"/>
</dbReference>
<dbReference type="InterPro" id="IPR000795">
    <property type="entry name" value="T_Tr_GTP-bd_dom"/>
</dbReference>
<evidence type="ECO:0000259" key="5">
    <source>
        <dbReference type="PROSITE" id="PS51722"/>
    </source>
</evidence>
<dbReference type="Pfam" id="PF09107">
    <property type="entry name" value="WHD_3rd_SelB"/>
    <property type="match status" value="1"/>
</dbReference>
<dbReference type="Proteomes" id="UP001484097">
    <property type="component" value="Unassembled WGS sequence"/>
</dbReference>
<accession>A0ABV0IIG0</accession>
<keyword evidence="2" id="KW-0963">Cytoplasm</keyword>
<keyword evidence="6" id="KW-0251">Elongation factor</keyword>
<dbReference type="InterPro" id="IPR057335">
    <property type="entry name" value="Beta-barrel_SelB"/>
</dbReference>
<dbReference type="InterPro" id="IPR015191">
    <property type="entry name" value="SelB_WHD4"/>
</dbReference>
<dbReference type="Gene3D" id="2.40.30.10">
    <property type="entry name" value="Translation factors"/>
    <property type="match status" value="1"/>
</dbReference>
<dbReference type="InterPro" id="IPR036390">
    <property type="entry name" value="WH_DNA-bd_sf"/>
</dbReference>
<reference evidence="6 7" key="1">
    <citation type="submission" date="2024-05" db="EMBL/GenBank/DDBJ databases">
        <authorList>
            <person name="Yi C."/>
        </authorList>
    </citation>
    <scope>NUCLEOTIDE SEQUENCE [LARGE SCALE GENOMIC DNA]</scope>
    <source>
        <strain evidence="6 7">XS13</strain>
    </source>
</reference>
<evidence type="ECO:0000313" key="6">
    <source>
        <dbReference type="EMBL" id="MEO9247936.1"/>
    </source>
</evidence>
<dbReference type="SUPFAM" id="SSF50447">
    <property type="entry name" value="Translation proteins"/>
    <property type="match status" value="1"/>
</dbReference>
<keyword evidence="4" id="KW-0547">Nucleotide-binding</keyword>
<dbReference type="PANTHER" id="PTHR43721">
    <property type="entry name" value="ELONGATION FACTOR TU-RELATED"/>
    <property type="match status" value="1"/>
</dbReference>